<dbReference type="EC" id="2.7.13.3" evidence="2"/>
<dbReference type="SMART" id="SM00388">
    <property type="entry name" value="HisKA"/>
    <property type="match status" value="1"/>
</dbReference>
<dbReference type="Gene3D" id="1.10.287.130">
    <property type="match status" value="1"/>
</dbReference>
<evidence type="ECO:0000256" key="2">
    <source>
        <dbReference type="ARBA" id="ARBA00012438"/>
    </source>
</evidence>
<dbReference type="GO" id="GO:0005524">
    <property type="term" value="F:ATP binding"/>
    <property type="evidence" value="ECO:0007669"/>
    <property type="project" value="UniProtKB-KW"/>
</dbReference>
<evidence type="ECO:0000259" key="11">
    <source>
        <dbReference type="PROSITE" id="PS50113"/>
    </source>
</evidence>
<comment type="catalytic activity">
    <reaction evidence="1">
        <text>ATP + protein L-histidine = ADP + protein N-phospho-L-histidine.</text>
        <dbReference type="EC" id="2.7.13.3"/>
    </reaction>
</comment>
<dbReference type="STRING" id="1121919.SAMN02745975_01294"/>
<dbReference type="SUPFAM" id="SSF55874">
    <property type="entry name" value="ATPase domain of HSP90 chaperone/DNA topoisomerase II/histidine kinase"/>
    <property type="match status" value="1"/>
</dbReference>
<dbReference type="SUPFAM" id="SSF55785">
    <property type="entry name" value="PYP-like sensor domain (PAS domain)"/>
    <property type="match status" value="1"/>
</dbReference>
<organism evidence="12 13">
    <name type="scientific">Geosporobacter subterraneus DSM 17957</name>
    <dbReference type="NCBI Taxonomy" id="1121919"/>
    <lineage>
        <taxon>Bacteria</taxon>
        <taxon>Bacillati</taxon>
        <taxon>Bacillota</taxon>
        <taxon>Clostridia</taxon>
        <taxon>Peptostreptococcales</taxon>
        <taxon>Thermotaleaceae</taxon>
        <taxon>Geosporobacter</taxon>
    </lineage>
</organism>
<dbReference type="InterPro" id="IPR003661">
    <property type="entry name" value="HisK_dim/P_dom"/>
</dbReference>
<feature type="domain" description="PAC" evidence="11">
    <location>
        <begin position="194"/>
        <end position="246"/>
    </location>
</feature>
<dbReference type="PANTHER" id="PTHR43065">
    <property type="entry name" value="SENSOR HISTIDINE KINASE"/>
    <property type="match status" value="1"/>
</dbReference>
<dbReference type="InterPro" id="IPR003594">
    <property type="entry name" value="HATPase_dom"/>
</dbReference>
<feature type="transmembrane region" description="Helical" evidence="9">
    <location>
        <begin position="7"/>
        <end position="24"/>
    </location>
</feature>
<dbReference type="Gene3D" id="3.30.565.10">
    <property type="entry name" value="Histidine kinase-like ATPase, C-terminal domain"/>
    <property type="match status" value="1"/>
</dbReference>
<dbReference type="CDD" id="cd00082">
    <property type="entry name" value="HisKA"/>
    <property type="match status" value="1"/>
</dbReference>
<name>A0A1M6GK17_9FIRM</name>
<keyword evidence="4" id="KW-0808">Transferase</keyword>
<proteinExistence type="predicted"/>
<feature type="domain" description="Histidine kinase" evidence="10">
    <location>
        <begin position="259"/>
        <end position="464"/>
    </location>
</feature>
<keyword evidence="9" id="KW-1133">Transmembrane helix</keyword>
<accession>A0A1M6GK17</accession>
<dbReference type="RefSeq" id="WP_110940526.1">
    <property type="nucleotide sequence ID" value="NZ_FQZV01000014.1"/>
</dbReference>
<evidence type="ECO:0000313" key="13">
    <source>
        <dbReference type="Proteomes" id="UP000184536"/>
    </source>
</evidence>
<dbReference type="PROSITE" id="PS50113">
    <property type="entry name" value="PAC"/>
    <property type="match status" value="1"/>
</dbReference>
<dbReference type="Gene3D" id="3.30.450.20">
    <property type="entry name" value="PAS domain"/>
    <property type="match status" value="1"/>
</dbReference>
<dbReference type="InterPro" id="IPR005467">
    <property type="entry name" value="His_kinase_dom"/>
</dbReference>
<evidence type="ECO:0000256" key="3">
    <source>
        <dbReference type="ARBA" id="ARBA00022553"/>
    </source>
</evidence>
<dbReference type="GO" id="GO:0000155">
    <property type="term" value="F:phosphorelay sensor kinase activity"/>
    <property type="evidence" value="ECO:0007669"/>
    <property type="project" value="InterPro"/>
</dbReference>
<dbReference type="InterPro" id="IPR000700">
    <property type="entry name" value="PAS-assoc_C"/>
</dbReference>
<evidence type="ECO:0000259" key="10">
    <source>
        <dbReference type="PROSITE" id="PS50109"/>
    </source>
</evidence>
<dbReference type="SMART" id="SM00387">
    <property type="entry name" value="HATPase_c"/>
    <property type="match status" value="1"/>
</dbReference>
<dbReference type="InterPro" id="IPR036097">
    <property type="entry name" value="HisK_dim/P_sf"/>
</dbReference>
<feature type="transmembrane region" description="Helical" evidence="9">
    <location>
        <begin position="82"/>
        <end position="103"/>
    </location>
</feature>
<reference evidence="13" key="1">
    <citation type="submission" date="2016-11" db="EMBL/GenBank/DDBJ databases">
        <authorList>
            <person name="Varghese N."/>
            <person name="Submissions S."/>
        </authorList>
    </citation>
    <scope>NUCLEOTIDE SEQUENCE [LARGE SCALE GENOMIC DNA]</scope>
    <source>
        <strain evidence="13">DSM 17957</strain>
    </source>
</reference>
<keyword evidence="6 12" id="KW-0418">Kinase</keyword>
<keyword evidence="9" id="KW-0812">Transmembrane</keyword>
<dbReference type="SUPFAM" id="SSF47384">
    <property type="entry name" value="Homodimeric domain of signal transducing histidine kinase"/>
    <property type="match status" value="1"/>
</dbReference>
<keyword evidence="3" id="KW-0597">Phosphoprotein</keyword>
<dbReference type="InterPro" id="IPR035965">
    <property type="entry name" value="PAS-like_dom_sf"/>
</dbReference>
<dbReference type="PROSITE" id="PS50109">
    <property type="entry name" value="HIS_KIN"/>
    <property type="match status" value="1"/>
</dbReference>
<dbReference type="OrthoDB" id="9764522at2"/>
<keyword evidence="8" id="KW-0902">Two-component regulatory system</keyword>
<feature type="transmembrane region" description="Helical" evidence="9">
    <location>
        <begin position="56"/>
        <end position="76"/>
    </location>
</feature>
<gene>
    <name evidence="12" type="ORF">SAMN02745975_01294</name>
</gene>
<dbReference type="Pfam" id="PF02518">
    <property type="entry name" value="HATPase_c"/>
    <property type="match status" value="1"/>
</dbReference>
<evidence type="ECO:0000256" key="5">
    <source>
        <dbReference type="ARBA" id="ARBA00022741"/>
    </source>
</evidence>
<keyword evidence="5" id="KW-0547">Nucleotide-binding</keyword>
<evidence type="ECO:0000256" key="8">
    <source>
        <dbReference type="ARBA" id="ARBA00023012"/>
    </source>
</evidence>
<evidence type="ECO:0000256" key="7">
    <source>
        <dbReference type="ARBA" id="ARBA00022840"/>
    </source>
</evidence>
<dbReference type="EMBL" id="FQZV01000014">
    <property type="protein sequence ID" value="SHJ10249.1"/>
    <property type="molecule type" value="Genomic_DNA"/>
</dbReference>
<dbReference type="AlphaFoldDB" id="A0A1M6GK17"/>
<protein>
    <recommendedName>
        <fullName evidence="2">histidine kinase</fullName>
        <ecNumber evidence="2">2.7.13.3</ecNumber>
    </recommendedName>
</protein>
<keyword evidence="13" id="KW-1185">Reference proteome</keyword>
<dbReference type="Pfam" id="PF00512">
    <property type="entry name" value="HisKA"/>
    <property type="match status" value="1"/>
</dbReference>
<evidence type="ECO:0000313" key="12">
    <source>
        <dbReference type="EMBL" id="SHJ10249.1"/>
    </source>
</evidence>
<evidence type="ECO:0000256" key="6">
    <source>
        <dbReference type="ARBA" id="ARBA00022777"/>
    </source>
</evidence>
<dbReference type="InterPro" id="IPR004358">
    <property type="entry name" value="Sig_transdc_His_kin-like_C"/>
</dbReference>
<dbReference type="Proteomes" id="UP000184536">
    <property type="component" value="Unassembled WGS sequence"/>
</dbReference>
<evidence type="ECO:0000256" key="4">
    <source>
        <dbReference type="ARBA" id="ARBA00022679"/>
    </source>
</evidence>
<dbReference type="PANTHER" id="PTHR43065:SF10">
    <property type="entry name" value="PEROXIDE STRESS-ACTIVATED HISTIDINE KINASE MAK3"/>
    <property type="match status" value="1"/>
</dbReference>
<dbReference type="InterPro" id="IPR036890">
    <property type="entry name" value="HATPase_C_sf"/>
</dbReference>
<evidence type="ECO:0000256" key="9">
    <source>
        <dbReference type="SAM" id="Phobius"/>
    </source>
</evidence>
<sequence length="478" mass="54601">MTSGNKYKWFIIISICIITLLHYFTLPSIWAFHDFYRRLYYIPIILAAFKFKLKGAFLSSMTVILVYAPHLLIYFGRLNINVINQLLEALMFIIIGGITGALVESESRVRKLLELQITKLTDLENYTENILNSILEGVVAIDQELKIQSINREGKHILCFPENSGNQYIYEYFEEAGKVKGILSDAMAREGHIHRYETYNYRGPDHKISLRIHGYPLKNRQNKLEGMVLVIEDITQIEKLEQHIRRTDKLSAVGELASGIAHEVRNPLGIIKTISQTISREIEDEETKEGLQIIESEIDRANKVIQGLLDFAKPSVFHSKYQSIALIVDDVVRIVNKYAEQHKVSIYSQYAKDEIIFADADKLKQAFVNIIINGIQAMPQGGSFVICLDTNDHWVKIAFTDKGIGIDTAKLEKVFEPFFTTKEKGTGLGLAITHRIIEEHKGYIEIESTKNVGTTIHVYLPKNHIQGDGKNEEDFNRR</sequence>
<dbReference type="PRINTS" id="PR00344">
    <property type="entry name" value="BCTRLSENSOR"/>
</dbReference>
<evidence type="ECO:0000256" key="1">
    <source>
        <dbReference type="ARBA" id="ARBA00000085"/>
    </source>
</evidence>
<keyword evidence="7" id="KW-0067">ATP-binding</keyword>
<keyword evidence="9" id="KW-0472">Membrane</keyword>